<dbReference type="PROSITE" id="PS51257">
    <property type="entry name" value="PROKAR_LIPOPROTEIN"/>
    <property type="match status" value="1"/>
</dbReference>
<dbReference type="EMBL" id="SOAG01000025">
    <property type="protein sequence ID" value="TDS54585.1"/>
    <property type="molecule type" value="Genomic_DNA"/>
</dbReference>
<dbReference type="InterPro" id="IPR007298">
    <property type="entry name" value="Cu-R_lipoprotein_NlpE"/>
</dbReference>
<dbReference type="Pfam" id="PF04170">
    <property type="entry name" value="NlpE"/>
    <property type="match status" value="1"/>
</dbReference>
<reference evidence="1 2" key="1">
    <citation type="submission" date="2019-03" db="EMBL/GenBank/DDBJ databases">
        <title>Genomic Encyclopedia of Archaeal and Bacterial Type Strains, Phase II (KMG-II): from individual species to whole genera.</title>
        <authorList>
            <person name="Goeker M."/>
        </authorList>
    </citation>
    <scope>NUCLEOTIDE SEQUENCE [LARGE SCALE GENOMIC DNA]</scope>
    <source>
        <strain evidence="1 2">DSM 28213</strain>
    </source>
</reference>
<dbReference type="Gene3D" id="2.40.128.640">
    <property type="match status" value="1"/>
</dbReference>
<evidence type="ECO:0000313" key="2">
    <source>
        <dbReference type="Proteomes" id="UP000295215"/>
    </source>
</evidence>
<proteinExistence type="predicted"/>
<dbReference type="Proteomes" id="UP000295215">
    <property type="component" value="Unassembled WGS sequence"/>
</dbReference>
<sequence>MKKFVLPLLFIGILFVACKEAPKEDKPVIEENVEIIDDHTAEMSLDISGTYEGTLPCADCEGIRRTLILNEDKTYKEISVYKDKDNTEFVENGTWMIKENIITLKDSESGEIQGLFAGENFIKYLDQENNEIKGELADYYILKKKN</sequence>
<protein>
    <submittedName>
        <fullName evidence="1">NlpE-like protein</fullName>
    </submittedName>
</protein>
<organism evidence="1 2">
    <name type="scientific">Myroides indicus</name>
    <dbReference type="NCBI Taxonomy" id="1323422"/>
    <lineage>
        <taxon>Bacteria</taxon>
        <taxon>Pseudomonadati</taxon>
        <taxon>Bacteroidota</taxon>
        <taxon>Flavobacteriia</taxon>
        <taxon>Flavobacteriales</taxon>
        <taxon>Flavobacteriaceae</taxon>
        <taxon>Myroides</taxon>
    </lineage>
</organism>
<evidence type="ECO:0000313" key="1">
    <source>
        <dbReference type="EMBL" id="TDS54585.1"/>
    </source>
</evidence>
<dbReference type="RefSeq" id="WP_133713313.1">
    <property type="nucleotide sequence ID" value="NZ_SOAG01000025.1"/>
</dbReference>
<dbReference type="AlphaFoldDB" id="A0A4R7EQH7"/>
<name>A0A4R7EQH7_9FLAO</name>
<keyword evidence="2" id="KW-1185">Reference proteome</keyword>
<accession>A0A4R7EQH7</accession>
<comment type="caution">
    <text evidence="1">The sequence shown here is derived from an EMBL/GenBank/DDBJ whole genome shotgun (WGS) entry which is preliminary data.</text>
</comment>
<gene>
    <name evidence="1" type="ORF">C8P70_12528</name>
</gene>
<dbReference type="OrthoDB" id="5348860at2"/>